<dbReference type="AlphaFoldDB" id="A0A7T6ZDH8"/>
<dbReference type="EMBL" id="CP054706">
    <property type="protein sequence ID" value="QQK81265.1"/>
    <property type="molecule type" value="Genomic_DNA"/>
</dbReference>
<accession>A0A7T6ZDH8</accession>
<name>A0A7T6ZDH8_9BACI</name>
<proteinExistence type="predicted"/>
<evidence type="ECO:0000313" key="2">
    <source>
        <dbReference type="Proteomes" id="UP000595349"/>
    </source>
</evidence>
<protein>
    <submittedName>
        <fullName evidence="1">Uncharacterized protein</fullName>
    </submittedName>
</protein>
<keyword evidence="2" id="KW-1185">Reference proteome</keyword>
<sequence length="131" mass="15428">MHLQDVLPMMTKMYLTRTVDSFLKDVKLSDEEEMRDIIIINLDEFKNTDRVKRNLNFRTTDRDITLLNRLILKCLLGSENYILSEKQLHKDVLALQAQILEDSKDESYMSANRANSHEGVHGCFKYSMEER</sequence>
<organism evidence="1 2">
    <name type="scientific">Salicibibacter cibi</name>
    <dbReference type="NCBI Taxonomy" id="2743001"/>
    <lineage>
        <taxon>Bacteria</taxon>
        <taxon>Bacillati</taxon>
        <taxon>Bacillota</taxon>
        <taxon>Bacilli</taxon>
        <taxon>Bacillales</taxon>
        <taxon>Bacillaceae</taxon>
        <taxon>Salicibibacter</taxon>
    </lineage>
</organism>
<dbReference type="KEGG" id="scib:HUG20_16025"/>
<dbReference type="RefSeq" id="WP_200085696.1">
    <property type="nucleotide sequence ID" value="NZ_CP054706.1"/>
</dbReference>
<gene>
    <name evidence="1" type="ORF">HUG20_16025</name>
</gene>
<dbReference type="Proteomes" id="UP000595349">
    <property type="component" value="Chromosome"/>
</dbReference>
<reference evidence="1 2" key="1">
    <citation type="submission" date="2020-06" db="EMBL/GenBank/DDBJ databases">
        <title>Genomic analysis of Salicibibacter sp. NKC21-4.</title>
        <authorList>
            <person name="Oh Y.J."/>
        </authorList>
    </citation>
    <scope>NUCLEOTIDE SEQUENCE [LARGE SCALE GENOMIC DNA]</scope>
    <source>
        <strain evidence="1 2">NKC21-4</strain>
    </source>
</reference>
<evidence type="ECO:0000313" key="1">
    <source>
        <dbReference type="EMBL" id="QQK81265.1"/>
    </source>
</evidence>